<evidence type="ECO:0000313" key="16">
    <source>
        <dbReference type="EMBL" id="GGM72172.1"/>
    </source>
</evidence>
<evidence type="ECO:0000256" key="7">
    <source>
        <dbReference type="ARBA" id="ARBA00022842"/>
    </source>
</evidence>
<keyword evidence="4 11" id="KW-0479">Metal-binding</keyword>
<evidence type="ECO:0000313" key="17">
    <source>
        <dbReference type="Proteomes" id="UP000632195"/>
    </source>
</evidence>
<reference evidence="16" key="1">
    <citation type="journal article" date="2014" name="Int. J. Syst. Evol. Microbiol.">
        <title>Complete genome sequence of Corynebacterium casei LMG S-19264T (=DSM 44701T), isolated from a smear-ripened cheese.</title>
        <authorList>
            <consortium name="US DOE Joint Genome Institute (JGI-PGF)"/>
            <person name="Walter F."/>
            <person name="Albersmeier A."/>
            <person name="Kalinowski J."/>
            <person name="Ruckert C."/>
        </authorList>
    </citation>
    <scope>NUCLEOTIDE SEQUENCE</scope>
    <source>
        <strain evidence="16">JCM 13583</strain>
    </source>
</reference>
<evidence type="ECO:0000256" key="1">
    <source>
        <dbReference type="ARBA" id="ARBA00000185"/>
    </source>
</evidence>
<organism evidence="16 17">
    <name type="scientific">Thermogymnomonas acidicola</name>
    <dbReference type="NCBI Taxonomy" id="399579"/>
    <lineage>
        <taxon>Archaea</taxon>
        <taxon>Methanobacteriati</taxon>
        <taxon>Thermoplasmatota</taxon>
        <taxon>Thermoplasmata</taxon>
        <taxon>Thermoplasmatales</taxon>
        <taxon>Thermogymnomonas</taxon>
    </lineage>
</organism>
<dbReference type="GO" id="GO:0003677">
    <property type="term" value="F:DNA binding"/>
    <property type="evidence" value="ECO:0007669"/>
    <property type="project" value="UniProtKB-UniRule"/>
</dbReference>
<evidence type="ECO:0000259" key="15">
    <source>
        <dbReference type="Pfam" id="PF21180"/>
    </source>
</evidence>
<dbReference type="HAMAP" id="MF_00132">
    <property type="entry name" value="Top6A"/>
    <property type="match status" value="1"/>
</dbReference>
<sequence length="363" mass="40771">MKDEVSARIRSLAESIYQQVVSGEVPYLEVPARTKDNIVFDPLASVWKYGTSKVVRGAQTTDGAGYLVKALYVMDFIEEMLSANKSSTLREMYYISEGWGHGKFATQDESNMMAEDLEILLGLLREDMKLRPEENGASVIGNLTVLERNRKGQMKKINCKDDVGEGGYAIPYNVERDNLVLKDADADLVLAVETGGMFDRLVENGFDEKFRAIIVHLKGQPARSTRRLLKRLNEEMHLPIYVFTDGDPWSFRIYASIAYGAIKTAHISEYLAVPTAEFVGVTASDILNYDLPTDKLNEKDIAALHAELSDPRFQTEFWRQEIETMLSINRKAEQQALAKYGLDYVTDTYLPEKLGSSGGDLHA</sequence>
<evidence type="ECO:0000256" key="12">
    <source>
        <dbReference type="PROSITE-ProRule" id="PRU01385"/>
    </source>
</evidence>
<accession>A0AA37BQX2</accession>
<dbReference type="Pfam" id="PF20768">
    <property type="entry name" value="Topo_VI_alpha"/>
    <property type="match status" value="1"/>
</dbReference>
<evidence type="ECO:0000256" key="2">
    <source>
        <dbReference type="ARBA" id="ARBA00001946"/>
    </source>
</evidence>
<dbReference type="Gene3D" id="3.40.1360.10">
    <property type="match status" value="1"/>
</dbReference>
<dbReference type="GO" id="GO:0003918">
    <property type="term" value="F:DNA topoisomerase type II (double strand cut, ATP-hydrolyzing) activity"/>
    <property type="evidence" value="ECO:0007669"/>
    <property type="project" value="UniProtKB-UniRule"/>
</dbReference>
<proteinExistence type="inferred from homology"/>
<feature type="binding site" evidence="11">
    <location>
        <position position="245"/>
    </location>
    <ligand>
        <name>Mg(2+)</name>
        <dbReference type="ChEBI" id="CHEBI:18420"/>
    </ligand>
</feature>
<evidence type="ECO:0000256" key="11">
    <source>
        <dbReference type="HAMAP-Rule" id="MF_00132"/>
    </source>
</evidence>
<evidence type="ECO:0000256" key="8">
    <source>
        <dbReference type="ARBA" id="ARBA00023029"/>
    </source>
</evidence>
<dbReference type="PANTHER" id="PTHR10848">
    <property type="entry name" value="MEIOTIC RECOMBINATION PROTEIN SPO11"/>
    <property type="match status" value="1"/>
</dbReference>
<dbReference type="GO" id="GO:0005694">
    <property type="term" value="C:chromosome"/>
    <property type="evidence" value="ECO:0007669"/>
    <property type="project" value="InterPro"/>
</dbReference>
<feature type="domain" description="Spo11/DNA topoisomerase VI subunit A N-terminal" evidence="13">
    <location>
        <begin position="69"/>
        <end position="129"/>
    </location>
</feature>
<feature type="domain" description="Topoisomerase 6 subunit A/Spo11 TOPRIM" evidence="15">
    <location>
        <begin position="189"/>
        <end position="354"/>
    </location>
</feature>
<dbReference type="InterPro" id="IPR036388">
    <property type="entry name" value="WH-like_DNA-bd_sf"/>
</dbReference>
<dbReference type="Gene3D" id="1.10.10.10">
    <property type="entry name" value="Winged helix-like DNA-binding domain superfamily/Winged helix DNA-binding domain"/>
    <property type="match status" value="1"/>
</dbReference>
<comment type="cofactor">
    <cofactor evidence="2 11">
        <name>Mg(2+)</name>
        <dbReference type="ChEBI" id="CHEBI:18420"/>
    </cofactor>
</comment>
<dbReference type="SUPFAM" id="SSF56726">
    <property type="entry name" value="DNA topoisomerase IV, alpha subunit"/>
    <property type="match status" value="1"/>
</dbReference>
<dbReference type="InterPro" id="IPR049333">
    <property type="entry name" value="Topo_VI_alpha"/>
</dbReference>
<dbReference type="InterPro" id="IPR013049">
    <property type="entry name" value="Spo11/TopoVI_A_N"/>
</dbReference>
<name>A0AA37BQX2_9ARCH</name>
<dbReference type="GO" id="GO:0000287">
    <property type="term" value="F:magnesium ion binding"/>
    <property type="evidence" value="ECO:0007669"/>
    <property type="project" value="UniProtKB-UniRule"/>
</dbReference>
<dbReference type="GO" id="GO:0006265">
    <property type="term" value="P:DNA topological change"/>
    <property type="evidence" value="ECO:0007669"/>
    <property type="project" value="UniProtKB-UniRule"/>
</dbReference>
<dbReference type="Proteomes" id="UP000632195">
    <property type="component" value="Unassembled WGS sequence"/>
</dbReference>
<feature type="binding site" evidence="11">
    <location>
        <position position="193"/>
    </location>
    <ligand>
        <name>Mg(2+)</name>
        <dbReference type="ChEBI" id="CHEBI:18420"/>
    </ligand>
</feature>
<keyword evidence="8 11" id="KW-0799">Topoisomerase</keyword>
<dbReference type="EMBL" id="BMNY01000001">
    <property type="protein sequence ID" value="GGM72172.1"/>
    <property type="molecule type" value="Genomic_DNA"/>
</dbReference>
<keyword evidence="17" id="KW-1185">Reference proteome</keyword>
<dbReference type="EC" id="5.6.2.2" evidence="11"/>
<dbReference type="Pfam" id="PF04406">
    <property type="entry name" value="TP6A_N"/>
    <property type="match status" value="1"/>
</dbReference>
<keyword evidence="5 11" id="KW-0547">Nucleotide-binding</keyword>
<gene>
    <name evidence="11" type="primary">top6A</name>
    <name evidence="16" type="ORF">GCM10007108_07960</name>
</gene>
<evidence type="ECO:0000256" key="5">
    <source>
        <dbReference type="ARBA" id="ARBA00022741"/>
    </source>
</evidence>
<comment type="function">
    <text evidence="11">Relaxes both positive and negative superturns and exhibits a strong decatenase activity.</text>
</comment>
<comment type="similarity">
    <text evidence="3 11 12">Belongs to the TOP6A family.</text>
</comment>
<dbReference type="GO" id="GO:0005524">
    <property type="term" value="F:ATP binding"/>
    <property type="evidence" value="ECO:0007669"/>
    <property type="project" value="UniProtKB-KW"/>
</dbReference>
<keyword evidence="6 11" id="KW-0067">ATP-binding</keyword>
<comment type="catalytic activity">
    <reaction evidence="1 11 12">
        <text>ATP-dependent breakage, passage and rejoining of double-stranded DNA.</text>
        <dbReference type="EC" id="5.6.2.2"/>
    </reaction>
</comment>
<dbReference type="InterPro" id="IPR002815">
    <property type="entry name" value="Spo11/TopoVI_A"/>
</dbReference>
<dbReference type="AlphaFoldDB" id="A0AA37BQX2"/>
<evidence type="ECO:0000259" key="14">
    <source>
        <dbReference type="Pfam" id="PF20768"/>
    </source>
</evidence>
<protein>
    <recommendedName>
        <fullName evidence="11">Type 2 DNA topoisomerase 6 subunit A</fullName>
        <ecNumber evidence="11">5.6.2.2</ecNumber>
    </recommendedName>
    <alternativeName>
        <fullName evidence="11">Type II DNA topoisomerase VI subunit A</fullName>
    </alternativeName>
</protein>
<evidence type="ECO:0000256" key="10">
    <source>
        <dbReference type="ARBA" id="ARBA00023235"/>
    </source>
</evidence>
<dbReference type="InterPro" id="IPR036078">
    <property type="entry name" value="Spo11/TopoVI_A_sf"/>
</dbReference>
<feature type="active site" description="O-(5'-phospho-DNA)-tyrosine intermediate" evidence="11 12">
    <location>
        <position position="94"/>
    </location>
</feature>
<comment type="caution">
    <text evidence="16">The sequence shown here is derived from an EMBL/GenBank/DDBJ whole genome shotgun (WGS) entry which is preliminary data.</text>
</comment>
<comment type="subunit">
    <text evidence="11">Homodimer. Heterotetramer of two Top6A and two Top6B chains.</text>
</comment>
<evidence type="ECO:0000256" key="6">
    <source>
        <dbReference type="ARBA" id="ARBA00022840"/>
    </source>
</evidence>
<evidence type="ECO:0000256" key="4">
    <source>
        <dbReference type="ARBA" id="ARBA00022723"/>
    </source>
</evidence>
<dbReference type="PANTHER" id="PTHR10848:SF0">
    <property type="entry name" value="MEIOTIC RECOMBINATION PROTEIN SPO11"/>
    <property type="match status" value="1"/>
</dbReference>
<keyword evidence="9 11" id="KW-0238">DNA-binding</keyword>
<dbReference type="InterPro" id="IPR004085">
    <property type="entry name" value="TopoVI_A"/>
</dbReference>
<dbReference type="CDD" id="cd00223">
    <property type="entry name" value="TOPRIM_TopoIIB_SPO"/>
    <property type="match status" value="1"/>
</dbReference>
<dbReference type="InterPro" id="IPR034136">
    <property type="entry name" value="TOPRIM_Topo6A/Spo11"/>
</dbReference>
<keyword evidence="7 11" id="KW-0460">Magnesium</keyword>
<feature type="domain" description="Type II DNA topoisomerase VI subunit A all-beta" evidence="14">
    <location>
        <begin position="133"/>
        <end position="184"/>
    </location>
</feature>
<keyword evidence="10 11" id="KW-0413">Isomerase</keyword>
<dbReference type="Pfam" id="PF21180">
    <property type="entry name" value="TOP6A-Spo11_Toprim"/>
    <property type="match status" value="1"/>
</dbReference>
<evidence type="ECO:0000256" key="9">
    <source>
        <dbReference type="ARBA" id="ARBA00023125"/>
    </source>
</evidence>
<dbReference type="NCBIfam" id="NF003332">
    <property type="entry name" value="PRK04342.1-1"/>
    <property type="match status" value="1"/>
</dbReference>
<evidence type="ECO:0000259" key="13">
    <source>
        <dbReference type="Pfam" id="PF04406"/>
    </source>
</evidence>
<evidence type="ECO:0000256" key="3">
    <source>
        <dbReference type="ARBA" id="ARBA00006559"/>
    </source>
</evidence>
<dbReference type="GO" id="GO:0006260">
    <property type="term" value="P:DNA replication"/>
    <property type="evidence" value="ECO:0007669"/>
    <property type="project" value="UniProtKB-UniRule"/>
</dbReference>
<dbReference type="PROSITE" id="PS52041">
    <property type="entry name" value="TOPO_IIB"/>
    <property type="match status" value="1"/>
</dbReference>
<reference evidence="16" key="2">
    <citation type="submission" date="2022-09" db="EMBL/GenBank/DDBJ databases">
        <authorList>
            <person name="Sun Q."/>
            <person name="Ohkuma M."/>
        </authorList>
    </citation>
    <scope>NUCLEOTIDE SEQUENCE</scope>
    <source>
        <strain evidence="16">JCM 13583</strain>
    </source>
</reference>
<dbReference type="RefSeq" id="WP_188680508.1">
    <property type="nucleotide sequence ID" value="NZ_BMNY01000001.1"/>
</dbReference>
<dbReference type="PRINTS" id="PR01550">
    <property type="entry name" value="TOP6AFAMILY"/>
</dbReference>
<dbReference type="PRINTS" id="PR01552">
    <property type="entry name" value="TPISMRASE6A"/>
</dbReference>